<accession>A0AAV0MLL8</accession>
<dbReference type="EMBL" id="CAMGYJ010000007">
    <property type="protein sequence ID" value="CAI0447167.1"/>
    <property type="molecule type" value="Genomic_DNA"/>
</dbReference>
<comment type="caution">
    <text evidence="1">The sequence shown here is derived from an EMBL/GenBank/DDBJ whole genome shotgun (WGS) entry which is preliminary data.</text>
</comment>
<dbReference type="Proteomes" id="UP001154282">
    <property type="component" value="Unassembled WGS sequence"/>
</dbReference>
<name>A0AAV0MLL8_9ROSI</name>
<reference evidence="1" key="1">
    <citation type="submission" date="2022-08" db="EMBL/GenBank/DDBJ databases">
        <authorList>
            <person name="Gutierrez-Valencia J."/>
        </authorList>
    </citation>
    <scope>NUCLEOTIDE SEQUENCE</scope>
</reference>
<evidence type="ECO:0000313" key="2">
    <source>
        <dbReference type="Proteomes" id="UP001154282"/>
    </source>
</evidence>
<evidence type="ECO:0000313" key="1">
    <source>
        <dbReference type="EMBL" id="CAI0447167.1"/>
    </source>
</evidence>
<proteinExistence type="predicted"/>
<keyword evidence="2" id="KW-1185">Reference proteome</keyword>
<gene>
    <name evidence="1" type="ORF">LITE_LOCUS29304</name>
</gene>
<dbReference type="AlphaFoldDB" id="A0AAV0MLL8"/>
<protein>
    <submittedName>
        <fullName evidence="1">Uncharacterized protein</fullName>
    </submittedName>
</protein>
<organism evidence="1 2">
    <name type="scientific">Linum tenue</name>
    <dbReference type="NCBI Taxonomy" id="586396"/>
    <lineage>
        <taxon>Eukaryota</taxon>
        <taxon>Viridiplantae</taxon>
        <taxon>Streptophyta</taxon>
        <taxon>Embryophyta</taxon>
        <taxon>Tracheophyta</taxon>
        <taxon>Spermatophyta</taxon>
        <taxon>Magnoliopsida</taxon>
        <taxon>eudicotyledons</taxon>
        <taxon>Gunneridae</taxon>
        <taxon>Pentapetalae</taxon>
        <taxon>rosids</taxon>
        <taxon>fabids</taxon>
        <taxon>Malpighiales</taxon>
        <taxon>Linaceae</taxon>
        <taxon>Linum</taxon>
    </lineage>
</organism>
<sequence length="49" mass="5539">MSQIPDTFFMTLIKRRKSKLCYTTARGWPLLMDSSALTVTMPSRLCPGS</sequence>